<comment type="caution">
    <text evidence="1">The sequence shown here is derived from an EMBL/GenBank/DDBJ whole genome shotgun (WGS) entry which is preliminary data.</text>
</comment>
<accession>A0AA87C0J9</accession>
<gene>
    <name evidence="1" type="ORF">VCR31J2_1310571</name>
</gene>
<reference evidence="1 2" key="1">
    <citation type="submission" date="2014-06" db="EMBL/GenBank/DDBJ databases">
        <authorList>
            <person name="Le Roux F."/>
        </authorList>
    </citation>
    <scope>NUCLEOTIDE SEQUENCE [LARGE SCALE GENOMIC DNA]</scope>
    <source>
        <strain evidence="1 2">J2-31</strain>
    </source>
</reference>
<dbReference type="Proteomes" id="UP000041625">
    <property type="component" value="Unassembled WGS sequence"/>
</dbReference>
<evidence type="ECO:0000313" key="1">
    <source>
        <dbReference type="EMBL" id="CDT78295.1"/>
    </source>
</evidence>
<proteinExistence type="predicted"/>
<organism evidence="1 2">
    <name type="scientific">Vibrio coralliirubri</name>
    <dbReference type="NCBI Taxonomy" id="1516159"/>
    <lineage>
        <taxon>Bacteria</taxon>
        <taxon>Pseudomonadati</taxon>
        <taxon>Pseudomonadota</taxon>
        <taxon>Gammaproteobacteria</taxon>
        <taxon>Vibrionales</taxon>
        <taxon>Vibrionaceae</taxon>
        <taxon>Vibrio</taxon>
    </lineage>
</organism>
<dbReference type="AlphaFoldDB" id="A0AA87C0J9"/>
<sequence length="67" mass="7713">MMVLFCELPPINKTERPLYRKTNNEKNYIIPIDFRFSSVPNGVSNGSKYRSKFNAVPANSRAESWTS</sequence>
<dbReference type="EMBL" id="CCKJ01000037">
    <property type="protein sequence ID" value="CDT78295.1"/>
    <property type="molecule type" value="Genomic_DNA"/>
</dbReference>
<protein>
    <submittedName>
        <fullName evidence="1">Uncharacterized protein</fullName>
    </submittedName>
</protein>
<name>A0AA87C0J9_9VIBR</name>
<keyword evidence="2" id="KW-1185">Reference proteome</keyword>
<evidence type="ECO:0000313" key="2">
    <source>
        <dbReference type="Proteomes" id="UP000041625"/>
    </source>
</evidence>